<dbReference type="InterPro" id="IPR000182">
    <property type="entry name" value="GNAT_dom"/>
</dbReference>
<dbReference type="KEGG" id="pei:H9L10_09775"/>
<protein>
    <submittedName>
        <fullName evidence="4">GNAT family N-acetyltransferase</fullName>
    </submittedName>
</protein>
<accession>A0A7G9QZ28</accession>
<name>A0A7G9QZ28_9MICO</name>
<dbReference type="AlphaFoldDB" id="A0A7G9QZ28"/>
<dbReference type="InterPro" id="IPR016181">
    <property type="entry name" value="Acyl_CoA_acyltransferase"/>
</dbReference>
<evidence type="ECO:0000259" key="3">
    <source>
        <dbReference type="PROSITE" id="PS51186"/>
    </source>
</evidence>
<evidence type="ECO:0000256" key="1">
    <source>
        <dbReference type="ARBA" id="ARBA00022679"/>
    </source>
</evidence>
<keyword evidence="1 4" id="KW-0808">Transferase</keyword>
<organism evidence="4 5">
    <name type="scientific">Phycicoccus endophyticus</name>
    <dbReference type="NCBI Taxonomy" id="1690220"/>
    <lineage>
        <taxon>Bacteria</taxon>
        <taxon>Bacillati</taxon>
        <taxon>Actinomycetota</taxon>
        <taxon>Actinomycetes</taxon>
        <taxon>Micrococcales</taxon>
        <taxon>Intrasporangiaceae</taxon>
        <taxon>Phycicoccus</taxon>
    </lineage>
</organism>
<dbReference type="Pfam" id="PF00583">
    <property type="entry name" value="Acetyltransf_1"/>
    <property type="match status" value="1"/>
</dbReference>
<dbReference type="PROSITE" id="PS51186">
    <property type="entry name" value="GNAT"/>
    <property type="match status" value="1"/>
</dbReference>
<dbReference type="InterPro" id="IPR050832">
    <property type="entry name" value="Bact_Acetyltransf"/>
</dbReference>
<evidence type="ECO:0000256" key="2">
    <source>
        <dbReference type="ARBA" id="ARBA00023315"/>
    </source>
</evidence>
<evidence type="ECO:0000313" key="4">
    <source>
        <dbReference type="EMBL" id="QNN48603.1"/>
    </source>
</evidence>
<dbReference type="CDD" id="cd04301">
    <property type="entry name" value="NAT_SF"/>
    <property type="match status" value="1"/>
</dbReference>
<dbReference type="RefSeq" id="WP_166099841.1">
    <property type="nucleotide sequence ID" value="NZ_BMMY01000003.1"/>
</dbReference>
<dbReference type="EMBL" id="CP060712">
    <property type="protein sequence ID" value="QNN48603.1"/>
    <property type="molecule type" value="Genomic_DNA"/>
</dbReference>
<dbReference type="GO" id="GO:0016747">
    <property type="term" value="F:acyltransferase activity, transferring groups other than amino-acyl groups"/>
    <property type="evidence" value="ECO:0007669"/>
    <property type="project" value="InterPro"/>
</dbReference>
<reference evidence="4 5" key="1">
    <citation type="submission" date="2020-08" db="EMBL/GenBank/DDBJ databases">
        <title>Genome sequence of Phycicoccus endophyticus JCM 31784T.</title>
        <authorList>
            <person name="Hyun D.-W."/>
            <person name="Bae J.-W."/>
        </authorList>
    </citation>
    <scope>NUCLEOTIDE SEQUENCE [LARGE SCALE GENOMIC DNA]</scope>
    <source>
        <strain evidence="4 5">JCM 31784</strain>
    </source>
</reference>
<keyword evidence="5" id="KW-1185">Reference proteome</keyword>
<dbReference type="PANTHER" id="PTHR43877">
    <property type="entry name" value="AMINOALKYLPHOSPHONATE N-ACETYLTRANSFERASE-RELATED-RELATED"/>
    <property type="match status" value="1"/>
</dbReference>
<dbReference type="Proteomes" id="UP000515976">
    <property type="component" value="Chromosome"/>
</dbReference>
<proteinExistence type="predicted"/>
<dbReference type="Gene3D" id="3.40.630.30">
    <property type="match status" value="1"/>
</dbReference>
<keyword evidence="2" id="KW-0012">Acyltransferase</keyword>
<sequence length="161" mass="17526">MSELAGSIRVRTAVWADLPDLRRIYRAAALSNAGDVAALSSRPEFLEFEGPWIDAGATRVAQTQPAGVPLILGFATVSRVGRGEPELDDLFVDPAWQRRGVAMRLVEDAVHRLGRSGDTRLWVTGNPHAAAFYRAAGFIGSERVETELGPGLRLYRRVPAC</sequence>
<evidence type="ECO:0000313" key="5">
    <source>
        <dbReference type="Proteomes" id="UP000515976"/>
    </source>
</evidence>
<feature type="domain" description="N-acetyltransferase" evidence="3">
    <location>
        <begin position="8"/>
        <end position="159"/>
    </location>
</feature>
<dbReference type="SUPFAM" id="SSF55729">
    <property type="entry name" value="Acyl-CoA N-acyltransferases (Nat)"/>
    <property type="match status" value="1"/>
</dbReference>
<dbReference type="PANTHER" id="PTHR43877:SF1">
    <property type="entry name" value="ACETYLTRANSFERASE"/>
    <property type="match status" value="1"/>
</dbReference>
<gene>
    <name evidence="4" type="ORF">H9L10_09775</name>
</gene>